<name>A0ABD3HPF9_9MARC</name>
<evidence type="ECO:0000313" key="2">
    <source>
        <dbReference type="Proteomes" id="UP001633002"/>
    </source>
</evidence>
<sequence length="558" mass="63584">MAKAAARLGRLRRAAVLVQIFEISPSRDRVVAWVQDTMELWLGVAVSLVTALSRKEFLVVFTSEEDRDEVMAKPRGFLDGKVVCIVKWENPQTIKLTANMKLAWVELHDLLPFLEDQVETMLGVLCPIVHHSLEKQNELKYANGKGHWAKSCPKKRNGDARGEAGATETRVEVDVEPMKVVSGQPENDFTPVQSKSKNKVGDFSSRLREEHGVQGNRFAALEETEDAEMVVALEEDGEQRLKDDLDTGNASENNGGEKARVCRAPKKKAVERHKGGSLAWLDESINTEDDLGSDPCNIDEVQGERRVFGELNMNKNRPEAEDNGRLSLGSTGYKRQPLVDGLVQVGHHNTSRLSDHVPVSIVLQVEPEASHRHFESYFTMSYFELAVPAVKARAKTAWLNEAEQVHDSRRRWARGWQRVKQVLHEVRKDKDRIRREESGLAVEIAWRREMITADSSAEEVQALARMEGRLKAQELRDAREWKIRSREKWIGEDAAPARYFFTRLKAKWARESIVALEDQDGVLITDREEIFNEIHQFFQELYTAEDETSDRLQEREEA</sequence>
<gene>
    <name evidence="1" type="ORF">R1sor_006118</name>
</gene>
<dbReference type="Proteomes" id="UP001633002">
    <property type="component" value="Unassembled WGS sequence"/>
</dbReference>
<organism evidence="1 2">
    <name type="scientific">Riccia sorocarpa</name>
    <dbReference type="NCBI Taxonomy" id="122646"/>
    <lineage>
        <taxon>Eukaryota</taxon>
        <taxon>Viridiplantae</taxon>
        <taxon>Streptophyta</taxon>
        <taxon>Embryophyta</taxon>
        <taxon>Marchantiophyta</taxon>
        <taxon>Marchantiopsida</taxon>
        <taxon>Marchantiidae</taxon>
        <taxon>Marchantiales</taxon>
        <taxon>Ricciaceae</taxon>
        <taxon>Riccia</taxon>
    </lineage>
</organism>
<reference evidence="1 2" key="1">
    <citation type="submission" date="2024-09" db="EMBL/GenBank/DDBJ databases">
        <title>Chromosome-scale assembly of Riccia sorocarpa.</title>
        <authorList>
            <person name="Paukszto L."/>
        </authorList>
    </citation>
    <scope>NUCLEOTIDE SEQUENCE [LARGE SCALE GENOMIC DNA]</scope>
    <source>
        <strain evidence="1">LP-2024</strain>
        <tissue evidence="1">Aerial parts of the thallus</tissue>
    </source>
</reference>
<dbReference type="EMBL" id="JBJQOH010000003">
    <property type="protein sequence ID" value="KAL3692467.1"/>
    <property type="molecule type" value="Genomic_DNA"/>
</dbReference>
<proteinExistence type="predicted"/>
<accession>A0ABD3HPF9</accession>
<dbReference type="AlphaFoldDB" id="A0ABD3HPF9"/>
<protein>
    <recommendedName>
        <fullName evidence="3">DUF4283 domain-containing protein</fullName>
    </recommendedName>
</protein>
<evidence type="ECO:0008006" key="3">
    <source>
        <dbReference type="Google" id="ProtNLM"/>
    </source>
</evidence>
<keyword evidence="2" id="KW-1185">Reference proteome</keyword>
<evidence type="ECO:0000313" key="1">
    <source>
        <dbReference type="EMBL" id="KAL3692467.1"/>
    </source>
</evidence>
<comment type="caution">
    <text evidence="1">The sequence shown here is derived from an EMBL/GenBank/DDBJ whole genome shotgun (WGS) entry which is preliminary data.</text>
</comment>